<evidence type="ECO:0000256" key="1">
    <source>
        <dbReference type="SAM" id="SignalP"/>
    </source>
</evidence>
<sequence length="255" mass="27478">MTSLSLKPFLGAVVLLSAPLSLADSSTTIPAFEAKVAAARSPSSPGESTVVRPEMSEALGFFLYDDGTLDSQERAHLGTRLADAAFLAGVDAQAQKYFTDFYHLNDGATVPAVPHLWWPDATPEELYGVSGPLADASVIRDGYVEGIANQVTLVNAAYTSFGIDRQPSHFVPIDTNELIAELSVRYDGQTVTEEEVNAAAAYITWISRNSLLLYKASWNCSHCGGGPGDMGGSIFAAVSTDRRRVRMVRIRTWVE</sequence>
<reference evidence="2 3" key="1">
    <citation type="submission" date="2022-11" db="EMBL/GenBank/DDBJ databases">
        <title>Minimal conservation of predation-associated metabolite biosynthetic gene clusters underscores biosynthetic potential of Myxococcota including descriptions for ten novel species: Archangium lansinium sp. nov., Myxococcus landrumus sp. nov., Nannocystis bai.</title>
        <authorList>
            <person name="Ahearne A."/>
            <person name="Stevens C."/>
            <person name="Dowd S."/>
        </authorList>
    </citation>
    <scope>NUCLEOTIDE SEQUENCE [LARGE SCALE GENOMIC DNA]</scope>
    <source>
        <strain evidence="2 3">NCWAL01</strain>
    </source>
</reference>
<keyword evidence="1" id="KW-0732">Signal</keyword>
<protein>
    <submittedName>
        <fullName evidence="2">Uncharacterized protein</fullName>
    </submittedName>
</protein>
<evidence type="ECO:0000313" key="3">
    <source>
        <dbReference type="Proteomes" id="UP001221838"/>
    </source>
</evidence>
<evidence type="ECO:0000313" key="2">
    <source>
        <dbReference type="EMBL" id="MDC0708969.1"/>
    </source>
</evidence>
<organism evidence="2 3">
    <name type="scientific">Stigmatella ashevillensis</name>
    <dbReference type="NCBI Taxonomy" id="2995309"/>
    <lineage>
        <taxon>Bacteria</taxon>
        <taxon>Pseudomonadati</taxon>
        <taxon>Myxococcota</taxon>
        <taxon>Myxococcia</taxon>
        <taxon>Myxococcales</taxon>
        <taxon>Cystobacterineae</taxon>
        <taxon>Archangiaceae</taxon>
        <taxon>Stigmatella</taxon>
    </lineage>
</organism>
<dbReference type="RefSeq" id="WP_272137129.1">
    <property type="nucleotide sequence ID" value="NZ_JAQNDM010000002.1"/>
</dbReference>
<keyword evidence="3" id="KW-1185">Reference proteome</keyword>
<dbReference type="Proteomes" id="UP001221838">
    <property type="component" value="Unassembled WGS sequence"/>
</dbReference>
<feature type="chain" id="PRO_5047137390" evidence="1">
    <location>
        <begin position="24"/>
        <end position="255"/>
    </location>
</feature>
<accession>A0ABT5D7D3</accession>
<dbReference type="EMBL" id="JAQNDM010000002">
    <property type="protein sequence ID" value="MDC0708969.1"/>
    <property type="molecule type" value="Genomic_DNA"/>
</dbReference>
<feature type="signal peptide" evidence="1">
    <location>
        <begin position="1"/>
        <end position="23"/>
    </location>
</feature>
<comment type="caution">
    <text evidence="2">The sequence shown here is derived from an EMBL/GenBank/DDBJ whole genome shotgun (WGS) entry which is preliminary data.</text>
</comment>
<proteinExistence type="predicted"/>
<gene>
    <name evidence="2" type="ORF">POL68_10890</name>
</gene>
<name>A0ABT5D7D3_9BACT</name>